<dbReference type="Gene3D" id="1.10.630.10">
    <property type="entry name" value="Cytochrome P450"/>
    <property type="match status" value="1"/>
</dbReference>
<dbReference type="EMBL" id="CP000267">
    <property type="protein sequence ID" value="ABD71837.1"/>
    <property type="molecule type" value="Genomic_DNA"/>
</dbReference>
<dbReference type="GO" id="GO:0004497">
    <property type="term" value="F:monooxygenase activity"/>
    <property type="evidence" value="ECO:0007669"/>
    <property type="project" value="InterPro"/>
</dbReference>
<dbReference type="KEGG" id="rfr:Rfer_4141"/>
<dbReference type="RefSeq" id="WP_011466399.1">
    <property type="nucleotide sequence ID" value="NC_007908.1"/>
</dbReference>
<dbReference type="OrthoDB" id="4168525at2"/>
<dbReference type="GO" id="GO:0005506">
    <property type="term" value="F:iron ion binding"/>
    <property type="evidence" value="ECO:0007669"/>
    <property type="project" value="InterPro"/>
</dbReference>
<evidence type="ECO:0000313" key="3">
    <source>
        <dbReference type="Proteomes" id="UP000008332"/>
    </source>
</evidence>
<evidence type="ECO:0000313" key="2">
    <source>
        <dbReference type="EMBL" id="ABD71837.1"/>
    </source>
</evidence>
<dbReference type="InterPro" id="IPR002397">
    <property type="entry name" value="Cyt_P450_B"/>
</dbReference>
<name>Q21QW6_ALBFT</name>
<dbReference type="CDD" id="cd11079">
    <property type="entry name" value="Cyp_unk"/>
    <property type="match status" value="1"/>
</dbReference>
<dbReference type="eggNOG" id="COG2124">
    <property type="taxonomic scope" value="Bacteria"/>
</dbReference>
<keyword evidence="3" id="KW-1185">Reference proteome</keyword>
<sequence>MSNMRSPDWDPKSAAVLRDQRAACDEMRERCPVAYSDLLGWSLFRHEDVVRVLNDPDTFSNVVSRNLSVPNGMDPPEHGQYRRIIERYFAPQTMQAFEPQCSSIAADLVRSLRGRVALELMGDFAHPFAVRVQCAFLGWPASMHEPLRLWAQKNHVATLAQDRPAMADIAHEFSGYVLGLLQPRRDAGIQGHQDVISSLTSQQIKGRPLNDEEIISILRNWTVGEISTIAAAVGVVAQYLAEHTELQQQLRTQPTLLPDAIEEILRMYGPLLANRRVTTRTVEIGGRTINAGERISLNWVAANRDGLVFTDPQSFRLDRDASANLLYGAGIHVCPGAPLARMELRVAVRALLDGTTSIDPIAQRPPTSAVYPASGFATLPLHLTFPSQPSTHQR</sequence>
<dbReference type="InterPro" id="IPR036396">
    <property type="entry name" value="Cyt_P450_sf"/>
</dbReference>
<gene>
    <name evidence="2" type="ordered locus">Rfer_4141</name>
</gene>
<dbReference type="PANTHER" id="PTHR46696:SF6">
    <property type="entry name" value="P450, PUTATIVE (EUROFUNG)-RELATED"/>
    <property type="match status" value="1"/>
</dbReference>
<proteinExistence type="inferred from homology"/>
<accession>Q21QW6</accession>
<evidence type="ECO:0000256" key="1">
    <source>
        <dbReference type="ARBA" id="ARBA00010617"/>
    </source>
</evidence>
<reference evidence="3" key="1">
    <citation type="submission" date="2006-02" db="EMBL/GenBank/DDBJ databases">
        <title>Complete sequence of chromosome of Rhodoferax ferrireducens DSM 15236.</title>
        <authorList>
            <person name="Copeland A."/>
            <person name="Lucas S."/>
            <person name="Lapidus A."/>
            <person name="Barry K."/>
            <person name="Detter J.C."/>
            <person name="Glavina del Rio T."/>
            <person name="Hammon N."/>
            <person name="Israni S."/>
            <person name="Pitluck S."/>
            <person name="Brettin T."/>
            <person name="Bruce D."/>
            <person name="Han C."/>
            <person name="Tapia R."/>
            <person name="Gilna P."/>
            <person name="Kiss H."/>
            <person name="Schmutz J."/>
            <person name="Larimer F."/>
            <person name="Land M."/>
            <person name="Kyrpides N."/>
            <person name="Ivanova N."/>
            <person name="Richardson P."/>
        </authorList>
    </citation>
    <scope>NUCLEOTIDE SEQUENCE [LARGE SCALE GENOMIC DNA]</scope>
    <source>
        <strain evidence="3">ATCC BAA-621 / DSM 15236 / T118</strain>
    </source>
</reference>
<comment type="similarity">
    <text evidence="1">Belongs to the cytochrome P450 family.</text>
</comment>
<dbReference type="Proteomes" id="UP000008332">
    <property type="component" value="Chromosome"/>
</dbReference>
<dbReference type="PRINTS" id="PR00359">
    <property type="entry name" value="BP450"/>
</dbReference>
<dbReference type="STRING" id="338969.Rfer_4141"/>
<dbReference type="SUPFAM" id="SSF48264">
    <property type="entry name" value="Cytochrome P450"/>
    <property type="match status" value="1"/>
</dbReference>
<dbReference type="AlphaFoldDB" id="Q21QW6"/>
<dbReference type="Pfam" id="PF00067">
    <property type="entry name" value="p450"/>
    <property type="match status" value="1"/>
</dbReference>
<dbReference type="GO" id="GO:0016705">
    <property type="term" value="F:oxidoreductase activity, acting on paired donors, with incorporation or reduction of molecular oxygen"/>
    <property type="evidence" value="ECO:0007669"/>
    <property type="project" value="InterPro"/>
</dbReference>
<protein>
    <submittedName>
        <fullName evidence="2">Cytochrome P450</fullName>
    </submittedName>
</protein>
<dbReference type="InterPro" id="IPR001128">
    <property type="entry name" value="Cyt_P450"/>
</dbReference>
<dbReference type="PANTHER" id="PTHR46696">
    <property type="entry name" value="P450, PUTATIVE (EUROFUNG)-RELATED"/>
    <property type="match status" value="1"/>
</dbReference>
<dbReference type="HOGENOM" id="CLU_033716_0_1_4"/>
<dbReference type="GO" id="GO:0020037">
    <property type="term" value="F:heme binding"/>
    <property type="evidence" value="ECO:0007669"/>
    <property type="project" value="InterPro"/>
</dbReference>
<organism evidence="2 3">
    <name type="scientific">Albidiferax ferrireducens (strain ATCC BAA-621 / DSM 15236 / T118)</name>
    <name type="common">Rhodoferax ferrireducens</name>
    <dbReference type="NCBI Taxonomy" id="338969"/>
    <lineage>
        <taxon>Bacteria</taxon>
        <taxon>Pseudomonadati</taxon>
        <taxon>Pseudomonadota</taxon>
        <taxon>Betaproteobacteria</taxon>
        <taxon>Burkholderiales</taxon>
        <taxon>Comamonadaceae</taxon>
        <taxon>Rhodoferax</taxon>
    </lineage>
</organism>